<feature type="domain" description="CCHC-type" evidence="1">
    <location>
        <begin position="51"/>
        <end position="67"/>
    </location>
</feature>
<dbReference type="GO" id="GO:0003676">
    <property type="term" value="F:nucleic acid binding"/>
    <property type="evidence" value="ECO:0007669"/>
    <property type="project" value="InterPro"/>
</dbReference>
<evidence type="ECO:0000259" key="1">
    <source>
        <dbReference type="SMART" id="SM00343"/>
    </source>
</evidence>
<comment type="caution">
    <text evidence="2">The sequence shown here is derived from an EMBL/GenBank/DDBJ whole genome shotgun (WGS) entry which is preliminary data.</text>
</comment>
<evidence type="ECO:0000313" key="3">
    <source>
        <dbReference type="Proteomes" id="UP001162131"/>
    </source>
</evidence>
<dbReference type="EMBL" id="CAJZBQ010000051">
    <property type="protein sequence ID" value="CAG9330264.1"/>
    <property type="molecule type" value="Genomic_DNA"/>
</dbReference>
<evidence type="ECO:0000313" key="2">
    <source>
        <dbReference type="EMBL" id="CAG9330264.1"/>
    </source>
</evidence>
<sequence>MDDRKCYQCTHALITPHDCKLKICNSCKLPGHISKFCPWRATSKSTYDGTLCSLCQARGHTPSLCLKRTYPFSSKQFCNLENIRCYVCKQTGHLNCLDEAPHSPLLSESSHGD</sequence>
<proteinExistence type="predicted"/>
<dbReference type="Proteomes" id="UP001162131">
    <property type="component" value="Unassembled WGS sequence"/>
</dbReference>
<organism evidence="2 3">
    <name type="scientific">Blepharisma stoltei</name>
    <dbReference type="NCBI Taxonomy" id="1481888"/>
    <lineage>
        <taxon>Eukaryota</taxon>
        <taxon>Sar</taxon>
        <taxon>Alveolata</taxon>
        <taxon>Ciliophora</taxon>
        <taxon>Postciliodesmatophora</taxon>
        <taxon>Heterotrichea</taxon>
        <taxon>Heterotrichida</taxon>
        <taxon>Blepharismidae</taxon>
        <taxon>Blepharisma</taxon>
    </lineage>
</organism>
<accession>A0AAU9K8H6</accession>
<dbReference type="Gene3D" id="4.10.60.10">
    <property type="entry name" value="Zinc finger, CCHC-type"/>
    <property type="match status" value="1"/>
</dbReference>
<feature type="domain" description="CCHC-type" evidence="1">
    <location>
        <begin position="84"/>
        <end position="98"/>
    </location>
</feature>
<dbReference type="AlphaFoldDB" id="A0AAU9K8H6"/>
<keyword evidence="3" id="KW-1185">Reference proteome</keyword>
<protein>
    <recommendedName>
        <fullName evidence="1">CCHC-type domain-containing protein</fullName>
    </recommendedName>
</protein>
<dbReference type="GO" id="GO:0008270">
    <property type="term" value="F:zinc ion binding"/>
    <property type="evidence" value="ECO:0007669"/>
    <property type="project" value="InterPro"/>
</dbReference>
<feature type="domain" description="CCHC-type" evidence="1">
    <location>
        <begin position="23"/>
        <end position="39"/>
    </location>
</feature>
<name>A0AAU9K8H6_9CILI</name>
<reference evidence="2" key="1">
    <citation type="submission" date="2021-09" db="EMBL/GenBank/DDBJ databases">
        <authorList>
            <consortium name="AG Swart"/>
            <person name="Singh M."/>
            <person name="Singh A."/>
            <person name="Seah K."/>
            <person name="Emmerich C."/>
        </authorList>
    </citation>
    <scope>NUCLEOTIDE SEQUENCE</scope>
    <source>
        <strain evidence="2">ATCC30299</strain>
    </source>
</reference>
<dbReference type="SMART" id="SM00343">
    <property type="entry name" value="ZnF_C2HC"/>
    <property type="match status" value="3"/>
</dbReference>
<dbReference type="InterPro" id="IPR001878">
    <property type="entry name" value="Znf_CCHC"/>
</dbReference>
<gene>
    <name evidence="2" type="ORF">BSTOLATCC_MIC50863</name>
</gene>